<feature type="compositionally biased region" description="Low complexity" evidence="1">
    <location>
        <begin position="305"/>
        <end position="315"/>
    </location>
</feature>
<dbReference type="RefSeq" id="WP_358355471.1">
    <property type="nucleotide sequence ID" value="NZ_JBEZFP010000046.1"/>
</dbReference>
<dbReference type="EMBL" id="JBEZFP010000046">
    <property type="protein sequence ID" value="MEU8135599.1"/>
    <property type="molecule type" value="Genomic_DNA"/>
</dbReference>
<dbReference type="SUPFAM" id="SSF53335">
    <property type="entry name" value="S-adenosyl-L-methionine-dependent methyltransferases"/>
    <property type="match status" value="1"/>
</dbReference>
<name>A0ABV3DIM8_9ACTN</name>
<gene>
    <name evidence="3" type="ORF">AB0C36_19015</name>
</gene>
<proteinExistence type="predicted"/>
<keyword evidence="4" id="KW-1185">Reference proteome</keyword>
<dbReference type="InterPro" id="IPR013216">
    <property type="entry name" value="Methyltransf_11"/>
</dbReference>
<dbReference type="GO" id="GO:0008168">
    <property type="term" value="F:methyltransferase activity"/>
    <property type="evidence" value="ECO:0007669"/>
    <property type="project" value="UniProtKB-KW"/>
</dbReference>
<organism evidence="3 4">
    <name type="scientific">Streptodolium elevatio</name>
    <dbReference type="NCBI Taxonomy" id="3157996"/>
    <lineage>
        <taxon>Bacteria</taxon>
        <taxon>Bacillati</taxon>
        <taxon>Actinomycetota</taxon>
        <taxon>Actinomycetes</taxon>
        <taxon>Kitasatosporales</taxon>
        <taxon>Streptomycetaceae</taxon>
        <taxon>Streptodolium</taxon>
    </lineage>
</organism>
<evidence type="ECO:0000313" key="4">
    <source>
        <dbReference type="Proteomes" id="UP001551482"/>
    </source>
</evidence>
<keyword evidence="3" id="KW-0808">Transferase</keyword>
<comment type="caution">
    <text evidence="3">The sequence shown here is derived from an EMBL/GenBank/DDBJ whole genome shotgun (WGS) entry which is preliminary data.</text>
</comment>
<feature type="compositionally biased region" description="Low complexity" evidence="1">
    <location>
        <begin position="288"/>
        <end position="298"/>
    </location>
</feature>
<reference evidence="3 4" key="1">
    <citation type="submission" date="2024-06" db="EMBL/GenBank/DDBJ databases">
        <title>The Natural Products Discovery Center: Release of the First 8490 Sequenced Strains for Exploring Actinobacteria Biosynthetic Diversity.</title>
        <authorList>
            <person name="Kalkreuter E."/>
            <person name="Kautsar S.A."/>
            <person name="Yang D."/>
            <person name="Bader C.D."/>
            <person name="Teijaro C.N."/>
            <person name="Fluegel L."/>
            <person name="Davis C.M."/>
            <person name="Simpson J.R."/>
            <person name="Lauterbach L."/>
            <person name="Steele A.D."/>
            <person name="Gui C."/>
            <person name="Meng S."/>
            <person name="Li G."/>
            <person name="Viehrig K."/>
            <person name="Ye F."/>
            <person name="Su P."/>
            <person name="Kiefer A.F."/>
            <person name="Nichols A."/>
            <person name="Cepeda A.J."/>
            <person name="Yan W."/>
            <person name="Fan B."/>
            <person name="Jiang Y."/>
            <person name="Adhikari A."/>
            <person name="Zheng C.-J."/>
            <person name="Schuster L."/>
            <person name="Cowan T.M."/>
            <person name="Smanski M.J."/>
            <person name="Chevrette M.G."/>
            <person name="De Carvalho L.P.S."/>
            <person name="Shen B."/>
        </authorList>
    </citation>
    <scope>NUCLEOTIDE SEQUENCE [LARGE SCALE GENOMIC DNA]</scope>
    <source>
        <strain evidence="3 4">NPDC048946</strain>
    </source>
</reference>
<feature type="region of interest" description="Disordered" evidence="1">
    <location>
        <begin position="1"/>
        <end position="52"/>
    </location>
</feature>
<evidence type="ECO:0000259" key="2">
    <source>
        <dbReference type="Pfam" id="PF08241"/>
    </source>
</evidence>
<protein>
    <submittedName>
        <fullName evidence="3">Methyltransferase domain-containing protein</fullName>
    </submittedName>
</protein>
<dbReference type="PANTHER" id="PTHR43861">
    <property type="entry name" value="TRANS-ACONITATE 2-METHYLTRANSFERASE-RELATED"/>
    <property type="match status" value="1"/>
</dbReference>
<dbReference type="Pfam" id="PF08241">
    <property type="entry name" value="Methyltransf_11"/>
    <property type="match status" value="1"/>
</dbReference>
<dbReference type="CDD" id="cd02440">
    <property type="entry name" value="AdoMet_MTases"/>
    <property type="match status" value="1"/>
</dbReference>
<keyword evidence="3" id="KW-0489">Methyltransferase</keyword>
<dbReference type="GO" id="GO:0032259">
    <property type="term" value="P:methylation"/>
    <property type="evidence" value="ECO:0007669"/>
    <property type="project" value="UniProtKB-KW"/>
</dbReference>
<evidence type="ECO:0000256" key="1">
    <source>
        <dbReference type="SAM" id="MobiDB-lite"/>
    </source>
</evidence>
<dbReference type="Proteomes" id="UP001551482">
    <property type="component" value="Unassembled WGS sequence"/>
</dbReference>
<dbReference type="Gene3D" id="3.40.50.150">
    <property type="entry name" value="Vaccinia Virus protein VP39"/>
    <property type="match status" value="1"/>
</dbReference>
<sequence>MTTPMTPTTPTTAQARSAKAAASAASAAPAATQQARQPAEDIPSHSGADRIPYHSDADRIRRQLALIRPVVEHTVKPLTVLDLGCGDGYATARIAQLPGLAASPSHRVIGVDRSEAALERARERGVQTVRSSLDAGRLPFADGEADIVVMNEIVQHLADPGAAVAEAYRVLRPGGHLFVSTPNLAAWFNRLRLLAGVQPAFSGVAPSGVPGPPDDNAAGRPLLFTRRALVELLTSGGFRAVRVTGAASDAVPAPGRPLDRLLTRVPSAAAILLAHARTPARFSRRTPEAAGGAPNAGRRGPGTPPGSRRTAAVPA</sequence>
<feature type="domain" description="Methyltransferase type 11" evidence="2">
    <location>
        <begin position="81"/>
        <end position="179"/>
    </location>
</feature>
<feature type="compositionally biased region" description="Basic and acidic residues" evidence="1">
    <location>
        <begin position="38"/>
        <end position="52"/>
    </location>
</feature>
<evidence type="ECO:0000313" key="3">
    <source>
        <dbReference type="EMBL" id="MEU8135599.1"/>
    </source>
</evidence>
<dbReference type="InterPro" id="IPR029063">
    <property type="entry name" value="SAM-dependent_MTases_sf"/>
</dbReference>
<accession>A0ABV3DIM8</accession>
<feature type="region of interest" description="Disordered" evidence="1">
    <location>
        <begin position="281"/>
        <end position="315"/>
    </location>
</feature>
<feature type="compositionally biased region" description="Low complexity" evidence="1">
    <location>
        <begin position="1"/>
        <end position="37"/>
    </location>
</feature>